<evidence type="ECO:0000313" key="15">
    <source>
        <dbReference type="Proteomes" id="UP000027142"/>
    </source>
</evidence>
<dbReference type="RefSeq" id="WP_038476793.1">
    <property type="nucleotide sequence ID" value="NZ_CP003923.1"/>
</dbReference>
<evidence type="ECO:0000256" key="6">
    <source>
        <dbReference type="ARBA" id="ARBA00022741"/>
    </source>
</evidence>
<dbReference type="Gene3D" id="3.40.50.800">
    <property type="entry name" value="Anticodon-binding domain"/>
    <property type="match status" value="1"/>
</dbReference>
<comment type="similarity">
    <text evidence="1">Belongs to the class-II aminoacyl-tRNA synthetase family.</text>
</comment>
<keyword evidence="9 14" id="KW-0030">Aminoacyl-tRNA synthetase</keyword>
<feature type="domain" description="Aminoacyl-transfer RNA synthetases class-II family profile" evidence="13">
    <location>
        <begin position="1"/>
        <end position="433"/>
    </location>
</feature>
<dbReference type="GO" id="GO:0005524">
    <property type="term" value="F:ATP binding"/>
    <property type="evidence" value="ECO:0007669"/>
    <property type="project" value="UniProtKB-KW"/>
</dbReference>
<dbReference type="GO" id="GO:0016740">
    <property type="term" value="F:transferase activity"/>
    <property type="evidence" value="ECO:0007669"/>
    <property type="project" value="UniProtKB-ARBA"/>
</dbReference>
<dbReference type="InterPro" id="IPR006195">
    <property type="entry name" value="aa-tRNA-synth_II"/>
</dbReference>
<keyword evidence="6" id="KW-0547">Nucleotide-binding</keyword>
<name>A0A060LP98_9BACI</name>
<evidence type="ECO:0000256" key="12">
    <source>
        <dbReference type="PIRSR" id="PIRSR001549-1"/>
    </source>
</evidence>
<dbReference type="HOGENOM" id="CLU_025113_3_0_9"/>
<accession>A0A060LP98</accession>
<proteinExistence type="inferred from homology"/>
<evidence type="ECO:0000256" key="2">
    <source>
        <dbReference type="ARBA" id="ARBA00012815"/>
    </source>
</evidence>
<keyword evidence="4" id="KW-0963">Cytoplasm</keyword>
<dbReference type="PATRIC" id="fig|1246626.3.peg.508"/>
<gene>
    <name evidence="14" type="ORF">BleG1_0518</name>
</gene>
<dbReference type="PROSITE" id="PS50862">
    <property type="entry name" value="AA_TRNA_LIGASE_II"/>
    <property type="match status" value="1"/>
</dbReference>
<evidence type="ECO:0000313" key="14">
    <source>
        <dbReference type="EMBL" id="AIC93126.1"/>
    </source>
</evidence>
<feature type="binding site" evidence="12">
    <location>
        <begin position="83"/>
        <end position="85"/>
    </location>
    <ligand>
        <name>L-histidine</name>
        <dbReference type="ChEBI" id="CHEBI:57595"/>
    </ligand>
</feature>
<dbReference type="InterPro" id="IPR045864">
    <property type="entry name" value="aa-tRNA-synth_II/BPL/LPL"/>
</dbReference>
<comment type="catalytic activity">
    <reaction evidence="10">
        <text>tRNA(His) + L-histidine + ATP = L-histidyl-tRNA(His) + AMP + diphosphate + H(+)</text>
        <dbReference type="Rhea" id="RHEA:17313"/>
        <dbReference type="Rhea" id="RHEA-COMP:9665"/>
        <dbReference type="Rhea" id="RHEA-COMP:9689"/>
        <dbReference type="ChEBI" id="CHEBI:15378"/>
        <dbReference type="ChEBI" id="CHEBI:30616"/>
        <dbReference type="ChEBI" id="CHEBI:33019"/>
        <dbReference type="ChEBI" id="CHEBI:57595"/>
        <dbReference type="ChEBI" id="CHEBI:78442"/>
        <dbReference type="ChEBI" id="CHEBI:78527"/>
        <dbReference type="ChEBI" id="CHEBI:456215"/>
        <dbReference type="EC" id="6.1.1.21"/>
    </reaction>
</comment>
<feature type="binding site" evidence="12">
    <location>
        <position position="130"/>
    </location>
    <ligand>
        <name>L-histidine</name>
        <dbReference type="ChEBI" id="CHEBI:57595"/>
    </ligand>
</feature>
<dbReference type="PANTHER" id="PTHR11476">
    <property type="entry name" value="HISTIDYL-TRNA SYNTHETASE"/>
    <property type="match status" value="1"/>
</dbReference>
<feature type="binding site" evidence="12">
    <location>
        <position position="126"/>
    </location>
    <ligand>
        <name>L-histidine</name>
        <dbReference type="ChEBI" id="CHEBI:57595"/>
    </ligand>
</feature>
<dbReference type="InterPro" id="IPR033656">
    <property type="entry name" value="HisRS_anticodon"/>
</dbReference>
<protein>
    <recommendedName>
        <fullName evidence="3 11">Histidine--tRNA ligase</fullName>
        <ecNumber evidence="2 11">6.1.1.21</ecNumber>
    </recommendedName>
</protein>
<dbReference type="Pfam" id="PF13393">
    <property type="entry name" value="tRNA-synt_His"/>
    <property type="match status" value="1"/>
</dbReference>
<keyword evidence="5" id="KW-0436">Ligase</keyword>
<evidence type="ECO:0000256" key="7">
    <source>
        <dbReference type="ARBA" id="ARBA00022840"/>
    </source>
</evidence>
<evidence type="ECO:0000259" key="13">
    <source>
        <dbReference type="PROSITE" id="PS50862"/>
    </source>
</evidence>
<evidence type="ECO:0000256" key="4">
    <source>
        <dbReference type="ARBA" id="ARBA00022490"/>
    </source>
</evidence>
<feature type="binding site" evidence="12">
    <location>
        <position position="271"/>
    </location>
    <ligand>
        <name>L-histidine</name>
        <dbReference type="ChEBI" id="CHEBI:57595"/>
    </ligand>
</feature>
<dbReference type="GO" id="GO:0140096">
    <property type="term" value="F:catalytic activity, acting on a protein"/>
    <property type="evidence" value="ECO:0007669"/>
    <property type="project" value="UniProtKB-ARBA"/>
</dbReference>
<dbReference type="InterPro" id="IPR004516">
    <property type="entry name" value="HisRS/HisZ"/>
</dbReference>
<sequence>MKKMDYQNVRGTQDYLPAAEGIRRNMKRTLEDVFSQYGCKPLETPILNYTDLMASKYGGGAEILEEMYTLTDRGKRDLALRYDLTIPFAKVVAMNPTLTMPFKRYEIGKVFRDGPIKAGRFREFTQCDVDIVGVDTQVAEAECMLMAVDACEKLGLPMVIHYNNRKLLTGMLACIGVEKEKQSRVILTIDKLEKIGASNVVKELHTQGLSQQVTATIEAFLQAGHSMDYFKRYAEESVDVQQGIAEIEALQSFLTSLAIEKQCVFNPFLARGLEIYTSTVYELFLEDGTITSSIGSGGRYDQAIGGLIGTDETFSTVGISFGLDVMYEAIRSTNQPASPLVDYYIVPLGKQTEALLVARELREQGYRVECEWSSKNLRKALTKANKEGVKYVIIIGEEEVEQNLYKRKDMQSGEEQRIPFRFAKKVVQTTSIQ</sequence>
<dbReference type="GO" id="GO:0005737">
    <property type="term" value="C:cytoplasm"/>
    <property type="evidence" value="ECO:0007669"/>
    <property type="project" value="UniProtKB-UniRule"/>
</dbReference>
<dbReference type="AlphaFoldDB" id="A0A060LP98"/>
<keyword evidence="8" id="KW-0648">Protein biosynthesis</keyword>
<evidence type="ECO:0000256" key="9">
    <source>
        <dbReference type="ARBA" id="ARBA00023146"/>
    </source>
</evidence>
<dbReference type="InterPro" id="IPR015807">
    <property type="entry name" value="His-tRNA-ligase"/>
</dbReference>
<dbReference type="KEGG" id="ble:BleG1_0518"/>
<dbReference type="NCBIfam" id="TIGR00442">
    <property type="entry name" value="hisS"/>
    <property type="match status" value="1"/>
</dbReference>
<keyword evidence="15" id="KW-1185">Reference proteome</keyword>
<dbReference type="EMBL" id="CP003923">
    <property type="protein sequence ID" value="AIC93126.1"/>
    <property type="molecule type" value="Genomic_DNA"/>
</dbReference>
<dbReference type="SUPFAM" id="SSF52954">
    <property type="entry name" value="Class II aaRS ABD-related"/>
    <property type="match status" value="1"/>
</dbReference>
<dbReference type="NCBIfam" id="NF009085">
    <property type="entry name" value="PRK12420.1"/>
    <property type="match status" value="1"/>
</dbReference>
<dbReference type="InterPro" id="IPR036621">
    <property type="entry name" value="Anticodon-bd_dom_sf"/>
</dbReference>
<dbReference type="Gene3D" id="3.30.930.10">
    <property type="entry name" value="Bira Bifunctional Protein, Domain 2"/>
    <property type="match status" value="1"/>
</dbReference>
<dbReference type="PIRSF" id="PIRSF001549">
    <property type="entry name" value="His-tRNA_synth"/>
    <property type="match status" value="1"/>
</dbReference>
<dbReference type="CDD" id="cd00859">
    <property type="entry name" value="HisRS_anticodon"/>
    <property type="match status" value="1"/>
</dbReference>
<dbReference type="OrthoDB" id="9800814at2"/>
<dbReference type="InterPro" id="IPR041715">
    <property type="entry name" value="HisRS-like_core"/>
</dbReference>
<keyword evidence="7" id="KW-0067">ATP-binding</keyword>
<dbReference type="Pfam" id="PF03129">
    <property type="entry name" value="HGTP_anticodon"/>
    <property type="match status" value="1"/>
</dbReference>
<evidence type="ECO:0000256" key="8">
    <source>
        <dbReference type="ARBA" id="ARBA00022917"/>
    </source>
</evidence>
<reference evidence="14 15" key="1">
    <citation type="journal article" date="2014" name="Gene">
        <title>A comparative genomic analysis of the alkalitolerant soil bacterium Bacillus lehensis G1.</title>
        <authorList>
            <person name="Noor Y.M."/>
            <person name="Samsulrizal N.H."/>
            <person name="Jema'on N.A."/>
            <person name="Low K.O."/>
            <person name="Ramli A.N."/>
            <person name="Alias N.I."/>
            <person name="Damis S.I."/>
            <person name="Fuzi S.F."/>
            <person name="Isa M.N."/>
            <person name="Murad A.M."/>
            <person name="Raih M.F."/>
            <person name="Bakar F.D."/>
            <person name="Najimudin N."/>
            <person name="Mahadi N.M."/>
            <person name="Illias R.M."/>
        </authorList>
    </citation>
    <scope>NUCLEOTIDE SEQUENCE [LARGE SCALE GENOMIC DNA]</scope>
    <source>
        <strain evidence="14 15">G1</strain>
    </source>
</reference>
<dbReference type="GO" id="GO:0004821">
    <property type="term" value="F:histidine-tRNA ligase activity"/>
    <property type="evidence" value="ECO:0007669"/>
    <property type="project" value="UniProtKB-UniRule"/>
</dbReference>
<dbReference type="EC" id="6.1.1.21" evidence="2 11"/>
<feature type="binding site" evidence="12">
    <location>
        <position position="112"/>
    </location>
    <ligand>
        <name>L-histidine</name>
        <dbReference type="ChEBI" id="CHEBI:57595"/>
    </ligand>
</feature>
<dbReference type="SUPFAM" id="SSF55681">
    <property type="entry name" value="Class II aaRS and biotin synthetases"/>
    <property type="match status" value="1"/>
</dbReference>
<evidence type="ECO:0000256" key="10">
    <source>
        <dbReference type="ARBA" id="ARBA00047639"/>
    </source>
</evidence>
<dbReference type="Proteomes" id="UP000027142">
    <property type="component" value="Chromosome"/>
</dbReference>
<dbReference type="eggNOG" id="COG0124">
    <property type="taxonomic scope" value="Bacteria"/>
</dbReference>
<dbReference type="InterPro" id="IPR004154">
    <property type="entry name" value="Anticodon-bd"/>
</dbReference>
<dbReference type="PANTHER" id="PTHR11476:SF7">
    <property type="entry name" value="HISTIDINE--TRNA LIGASE"/>
    <property type="match status" value="1"/>
</dbReference>
<dbReference type="CDD" id="cd00773">
    <property type="entry name" value="HisRS-like_core"/>
    <property type="match status" value="1"/>
</dbReference>
<dbReference type="GO" id="GO:0006427">
    <property type="term" value="P:histidyl-tRNA aminoacylation"/>
    <property type="evidence" value="ECO:0007669"/>
    <property type="project" value="UniProtKB-UniRule"/>
</dbReference>
<evidence type="ECO:0000256" key="1">
    <source>
        <dbReference type="ARBA" id="ARBA00008226"/>
    </source>
</evidence>
<evidence type="ECO:0000256" key="3">
    <source>
        <dbReference type="ARBA" id="ARBA00017399"/>
    </source>
</evidence>
<evidence type="ECO:0000256" key="11">
    <source>
        <dbReference type="NCBIfam" id="TIGR00442"/>
    </source>
</evidence>
<organism evidence="14 15">
    <name type="scientific">Shouchella lehensis G1</name>
    <dbReference type="NCBI Taxonomy" id="1246626"/>
    <lineage>
        <taxon>Bacteria</taxon>
        <taxon>Bacillati</taxon>
        <taxon>Bacillota</taxon>
        <taxon>Bacilli</taxon>
        <taxon>Bacillales</taxon>
        <taxon>Bacillaceae</taxon>
        <taxon>Shouchella</taxon>
    </lineage>
</organism>
<evidence type="ECO:0000256" key="5">
    <source>
        <dbReference type="ARBA" id="ARBA00022598"/>
    </source>
</evidence>
<dbReference type="STRING" id="1246626.BleG1_0518"/>